<organism evidence="1 2">
    <name type="scientific">Coprinellus micaceus</name>
    <name type="common">Glistening ink-cap mushroom</name>
    <name type="synonym">Coprinus micaceus</name>
    <dbReference type="NCBI Taxonomy" id="71717"/>
    <lineage>
        <taxon>Eukaryota</taxon>
        <taxon>Fungi</taxon>
        <taxon>Dikarya</taxon>
        <taxon>Basidiomycota</taxon>
        <taxon>Agaricomycotina</taxon>
        <taxon>Agaricomycetes</taxon>
        <taxon>Agaricomycetidae</taxon>
        <taxon>Agaricales</taxon>
        <taxon>Agaricineae</taxon>
        <taxon>Psathyrellaceae</taxon>
        <taxon>Coprinellus</taxon>
    </lineage>
</organism>
<protein>
    <submittedName>
        <fullName evidence="1">Uncharacterized protein</fullName>
    </submittedName>
</protein>
<name>A0A4Y7T7M4_COPMI</name>
<reference evidence="1 2" key="1">
    <citation type="journal article" date="2019" name="Nat. Ecol. Evol.">
        <title>Megaphylogeny resolves global patterns of mushroom evolution.</title>
        <authorList>
            <person name="Varga T."/>
            <person name="Krizsan K."/>
            <person name="Foldi C."/>
            <person name="Dima B."/>
            <person name="Sanchez-Garcia M."/>
            <person name="Sanchez-Ramirez S."/>
            <person name="Szollosi G.J."/>
            <person name="Szarkandi J.G."/>
            <person name="Papp V."/>
            <person name="Albert L."/>
            <person name="Andreopoulos W."/>
            <person name="Angelini C."/>
            <person name="Antonin V."/>
            <person name="Barry K.W."/>
            <person name="Bougher N.L."/>
            <person name="Buchanan P."/>
            <person name="Buyck B."/>
            <person name="Bense V."/>
            <person name="Catcheside P."/>
            <person name="Chovatia M."/>
            <person name="Cooper J."/>
            <person name="Damon W."/>
            <person name="Desjardin D."/>
            <person name="Finy P."/>
            <person name="Geml J."/>
            <person name="Haridas S."/>
            <person name="Hughes K."/>
            <person name="Justo A."/>
            <person name="Karasinski D."/>
            <person name="Kautmanova I."/>
            <person name="Kiss B."/>
            <person name="Kocsube S."/>
            <person name="Kotiranta H."/>
            <person name="LaButti K.M."/>
            <person name="Lechner B.E."/>
            <person name="Liimatainen K."/>
            <person name="Lipzen A."/>
            <person name="Lukacs Z."/>
            <person name="Mihaltcheva S."/>
            <person name="Morgado L.N."/>
            <person name="Niskanen T."/>
            <person name="Noordeloos M.E."/>
            <person name="Ohm R.A."/>
            <person name="Ortiz-Santana B."/>
            <person name="Ovrebo C."/>
            <person name="Racz N."/>
            <person name="Riley R."/>
            <person name="Savchenko A."/>
            <person name="Shiryaev A."/>
            <person name="Soop K."/>
            <person name="Spirin V."/>
            <person name="Szebenyi C."/>
            <person name="Tomsovsky M."/>
            <person name="Tulloss R.E."/>
            <person name="Uehling J."/>
            <person name="Grigoriev I.V."/>
            <person name="Vagvolgyi C."/>
            <person name="Papp T."/>
            <person name="Martin F.M."/>
            <person name="Miettinen O."/>
            <person name="Hibbett D.S."/>
            <person name="Nagy L.G."/>
        </authorList>
    </citation>
    <scope>NUCLEOTIDE SEQUENCE [LARGE SCALE GENOMIC DNA]</scope>
    <source>
        <strain evidence="1 2">FP101781</strain>
    </source>
</reference>
<dbReference type="Proteomes" id="UP000298030">
    <property type="component" value="Unassembled WGS sequence"/>
</dbReference>
<dbReference type="EMBL" id="QPFP01000025">
    <property type="protein sequence ID" value="TEB30001.1"/>
    <property type="molecule type" value="Genomic_DNA"/>
</dbReference>
<gene>
    <name evidence="1" type="ORF">FA13DRAFT_1734353</name>
</gene>
<evidence type="ECO:0000313" key="1">
    <source>
        <dbReference type="EMBL" id="TEB30001.1"/>
    </source>
</evidence>
<accession>A0A4Y7T7M4</accession>
<proteinExistence type="predicted"/>
<keyword evidence="2" id="KW-1185">Reference proteome</keyword>
<sequence length="117" mass="13337">MKSASLLQITSVMKLSGWRAFCHPVQSLSNRKIQRTISCPQRYPDNLAVAAFLWCDRWRLRNVLTAPRSTSLLRCATRLGEGRRQYDIAKGTLAATSTLHTMAAEVRISPHRIWQKL</sequence>
<evidence type="ECO:0000313" key="2">
    <source>
        <dbReference type="Proteomes" id="UP000298030"/>
    </source>
</evidence>
<dbReference type="AlphaFoldDB" id="A0A4Y7T7M4"/>
<comment type="caution">
    <text evidence="1">The sequence shown here is derived from an EMBL/GenBank/DDBJ whole genome shotgun (WGS) entry which is preliminary data.</text>
</comment>